<dbReference type="AlphaFoldDB" id="A0A0E0DMQ5"/>
<dbReference type="PANTHER" id="PTHR35546:SF105">
    <property type="entry name" value="OS05G0139200 PROTEIN"/>
    <property type="match status" value="1"/>
</dbReference>
<dbReference type="InterPro" id="IPR011043">
    <property type="entry name" value="Gal_Oxase/kelch_b-propeller"/>
</dbReference>
<dbReference type="SUPFAM" id="SSF81383">
    <property type="entry name" value="F-box domain"/>
    <property type="match status" value="2"/>
</dbReference>
<evidence type="ECO:0000259" key="1">
    <source>
        <dbReference type="PROSITE" id="PS50181"/>
    </source>
</evidence>
<dbReference type="Gramene" id="OMERI05G04830.1">
    <property type="protein sequence ID" value="OMERI05G04830.1"/>
    <property type="gene ID" value="OMERI05G04830"/>
</dbReference>
<feature type="domain" description="F-box" evidence="1">
    <location>
        <begin position="11"/>
        <end position="60"/>
    </location>
</feature>
<dbReference type="InterPro" id="IPR036047">
    <property type="entry name" value="F-box-like_dom_sf"/>
</dbReference>
<dbReference type="InterPro" id="IPR056592">
    <property type="entry name" value="Beta-prop_At3g26010-like"/>
</dbReference>
<dbReference type="NCBIfam" id="TIGR01640">
    <property type="entry name" value="F_box_assoc_1"/>
    <property type="match status" value="2"/>
</dbReference>
<dbReference type="Pfam" id="PF24750">
    <property type="entry name" value="b-prop_At3g26010-like"/>
    <property type="match status" value="2"/>
</dbReference>
<keyword evidence="3" id="KW-1185">Reference proteome</keyword>
<dbReference type="InterPro" id="IPR017451">
    <property type="entry name" value="F-box-assoc_interact_dom"/>
</dbReference>
<dbReference type="SMART" id="SM00256">
    <property type="entry name" value="FBOX"/>
    <property type="match status" value="2"/>
</dbReference>
<evidence type="ECO:0000313" key="3">
    <source>
        <dbReference type="Proteomes" id="UP000008021"/>
    </source>
</evidence>
<dbReference type="PANTHER" id="PTHR35546">
    <property type="entry name" value="F-BOX PROTEIN INTERACTION DOMAIN PROTEIN-RELATED"/>
    <property type="match status" value="1"/>
</dbReference>
<reference evidence="2" key="1">
    <citation type="submission" date="2015-04" db="UniProtKB">
        <authorList>
            <consortium name="EnsemblPlants"/>
        </authorList>
    </citation>
    <scope>IDENTIFICATION</scope>
</reference>
<dbReference type="Pfam" id="PF00646">
    <property type="entry name" value="F-box"/>
    <property type="match status" value="2"/>
</dbReference>
<dbReference type="InterPro" id="IPR001810">
    <property type="entry name" value="F-box_dom"/>
</dbReference>
<dbReference type="STRING" id="40149.A0A0E0DMQ5"/>
<dbReference type="Gene3D" id="1.20.1280.50">
    <property type="match status" value="2"/>
</dbReference>
<dbReference type="CDD" id="cd22157">
    <property type="entry name" value="F-box_AtFBW1-like"/>
    <property type="match status" value="2"/>
</dbReference>
<dbReference type="EnsemblPlants" id="OMERI05G04830.1">
    <property type="protein sequence ID" value="OMERI05G04830.1"/>
    <property type="gene ID" value="OMERI05G04830"/>
</dbReference>
<sequence>MADGDSRGWIPPAAENLTDDLLVEILSRVPYKSLCRSKRVCTRWRRVISDPDHRRLLPRYHLHDAVVGFFDHRSFISFSGRGRFVGPSLPFLPDCGDLRLLDICNGLLLCRRRRLSDPRRFDYLAANPATEQWIVLPESGWTHKEQIARLGFDPAVSSSHFHVFEFELVEHSAMGMSGDHDGNVVAVEIYSSETGVWIHRNNGWGCIIRTLDIWRSVFFKGMLHLITMDDVVAVVDVEGNSWRTIPMPETFVDPYYGVDDGFIDVSQDCLCFVNTDRDDLYKLSVWVLEDYSSDQWTLKHTVSHLHLFGTDKQHFGYDYKVVSIHPKRNIIFLVSLNDGIFISYEMDSREVHYICELGDILTRHYLPYVPLYSESLANKFILDIAYSLMRKPMADAASKEARREGIPPPDDNLTDDLLVEVLSRVPYKTLCRLKCVCWRWRRVISHPDSDHRLPRYHLHGAIAGFFDHYDGRFADVSTAAGAGAGGRPLFLDPSLHFLPRCRALDLLDSCNGLLLCRCWRISDYRRRFDYLVVNHATRQWVVLPESARSDKRQIAYLGFDPAVSSSHFHVFELVEKNPANADGEADDGELDATINALEIYSSETGVWSHMDIGWGHQIGVLDDWRSVFFNGMLHLITMGYVVAVVDVEGNSWRTIPMPQTLDDPDCNVDDGFVDLSQGRLYFVNTDRYDLYNSLSVWVLQDYRSDQWTLKHTVSHLHLFGRRRKDFGHDY</sequence>
<evidence type="ECO:0000313" key="2">
    <source>
        <dbReference type="EnsemblPlants" id="OMERI05G04830.1"/>
    </source>
</evidence>
<protein>
    <recommendedName>
        <fullName evidence="1">F-box domain-containing protein</fullName>
    </recommendedName>
</protein>
<dbReference type="eggNOG" id="ENOG502QWH8">
    <property type="taxonomic scope" value="Eukaryota"/>
</dbReference>
<reference evidence="2" key="2">
    <citation type="submission" date="2018-05" db="EMBL/GenBank/DDBJ databases">
        <title>OmerRS3 (Oryza meridionalis Reference Sequence Version 3).</title>
        <authorList>
            <person name="Zhang J."/>
            <person name="Kudrna D."/>
            <person name="Lee S."/>
            <person name="Talag J."/>
            <person name="Welchert J."/>
            <person name="Wing R.A."/>
        </authorList>
    </citation>
    <scope>NUCLEOTIDE SEQUENCE [LARGE SCALE GENOMIC DNA]</scope>
    <source>
        <strain evidence="2">cv. OR44</strain>
    </source>
</reference>
<dbReference type="Proteomes" id="UP000008021">
    <property type="component" value="Chromosome 5"/>
</dbReference>
<name>A0A0E0DMQ5_9ORYZ</name>
<accession>A0A0E0DMQ5</accession>
<organism evidence="2">
    <name type="scientific">Oryza meridionalis</name>
    <dbReference type="NCBI Taxonomy" id="40149"/>
    <lineage>
        <taxon>Eukaryota</taxon>
        <taxon>Viridiplantae</taxon>
        <taxon>Streptophyta</taxon>
        <taxon>Embryophyta</taxon>
        <taxon>Tracheophyta</taxon>
        <taxon>Spermatophyta</taxon>
        <taxon>Magnoliopsida</taxon>
        <taxon>Liliopsida</taxon>
        <taxon>Poales</taxon>
        <taxon>Poaceae</taxon>
        <taxon>BOP clade</taxon>
        <taxon>Oryzoideae</taxon>
        <taxon>Oryzeae</taxon>
        <taxon>Oryzinae</taxon>
        <taxon>Oryza</taxon>
    </lineage>
</organism>
<dbReference type="PROSITE" id="PS50181">
    <property type="entry name" value="FBOX"/>
    <property type="match status" value="1"/>
</dbReference>
<dbReference type="SUPFAM" id="SSF50965">
    <property type="entry name" value="Galactose oxidase, central domain"/>
    <property type="match status" value="1"/>
</dbReference>
<dbReference type="InterPro" id="IPR055290">
    <property type="entry name" value="At3g26010-like"/>
</dbReference>
<proteinExistence type="predicted"/>
<dbReference type="HOGENOM" id="CLU_022847_3_0_1"/>